<dbReference type="EMBL" id="CR931997">
    <property type="protein sequence ID" value="CAI36766.1"/>
    <property type="molecule type" value="Genomic_DNA"/>
</dbReference>
<feature type="transmembrane region" description="Helical" evidence="2">
    <location>
        <begin position="145"/>
        <end position="168"/>
    </location>
</feature>
<dbReference type="STRING" id="306537.jk0607"/>
<feature type="region of interest" description="Disordered" evidence="1">
    <location>
        <begin position="1"/>
        <end position="76"/>
    </location>
</feature>
<evidence type="ECO:0008006" key="5">
    <source>
        <dbReference type="Google" id="ProtNLM"/>
    </source>
</evidence>
<dbReference type="PATRIC" id="fig|306537.10.peg.618"/>
<keyword evidence="2" id="KW-0812">Transmembrane</keyword>
<reference evidence="3 4" key="1">
    <citation type="journal article" date="2005" name="J. Bacteriol.">
        <title>Complete genome sequence and analysis of the multiresistant nosocomial pathogen Corynebacterium jeikeium K411, a lipid-requiring bacterium of the human skin flora.</title>
        <authorList>
            <person name="Tauch A."/>
            <person name="Kaiser O."/>
            <person name="Hain T."/>
            <person name="Goesmann A."/>
            <person name="Weisshaar B."/>
            <person name="Albersmeier A."/>
            <person name="Bekel T."/>
            <person name="Bischoff N."/>
            <person name="Brune I."/>
            <person name="Chakraborty T."/>
            <person name="Kalinowski J."/>
            <person name="Meyer F."/>
            <person name="Rupp O."/>
            <person name="Schneiker S."/>
            <person name="Viehoever P."/>
            <person name="Puehler A."/>
        </authorList>
    </citation>
    <scope>NUCLEOTIDE SEQUENCE [LARGE SCALE GENOMIC DNA]</scope>
    <source>
        <strain evidence="3 4">K411</strain>
    </source>
</reference>
<evidence type="ECO:0000256" key="2">
    <source>
        <dbReference type="SAM" id="Phobius"/>
    </source>
</evidence>
<evidence type="ECO:0000313" key="3">
    <source>
        <dbReference type="EMBL" id="CAI36766.1"/>
    </source>
</evidence>
<proteinExistence type="predicted"/>
<dbReference type="Proteomes" id="UP000000545">
    <property type="component" value="Chromosome"/>
</dbReference>
<dbReference type="AlphaFoldDB" id="Q4JWP1"/>
<name>Q4JWP1_CORJK</name>
<dbReference type="eggNOG" id="COG5164">
    <property type="taxonomic scope" value="Bacteria"/>
</dbReference>
<protein>
    <recommendedName>
        <fullName evidence="5">DUF4282 domain-containing protein</fullName>
    </recommendedName>
</protein>
<dbReference type="HOGENOM" id="CLU_1298065_0_0_11"/>
<keyword evidence="4" id="KW-1185">Reference proteome</keyword>
<evidence type="ECO:0000256" key="1">
    <source>
        <dbReference type="SAM" id="MobiDB-lite"/>
    </source>
</evidence>
<keyword evidence="2" id="KW-1133">Transmembrane helix</keyword>
<dbReference type="Pfam" id="PF14110">
    <property type="entry name" value="DUF4282"/>
    <property type="match status" value="1"/>
</dbReference>
<gene>
    <name evidence="3" type="ordered locus">jk0607</name>
</gene>
<dbReference type="InterPro" id="IPR025557">
    <property type="entry name" value="DUF4282"/>
</dbReference>
<dbReference type="KEGG" id="cjk:jk0607"/>
<sequence>MTTPSNPYGSDDSGKHSADGAGYGAGDNGAANYGAADNGGLNNGSGQDQTQDYSQGFGQYGQQDQYSQSGAYGQAGQYDTNQFDQNQFGQQEPWGQQNQPQGAAGFEAYPNQQMANSTGADKDGFFSALFDFSFTRYVTPSVVKVLYTLLMIVVGLFVLLAIIGFLVAMAQDASAILLALIGIPLVLLGAVAWLAFYRVGLEVAVSIIRTAQSVQSIDERQARTSTNGS</sequence>
<organism evidence="3 4">
    <name type="scientific">Corynebacterium jeikeium (strain K411)</name>
    <dbReference type="NCBI Taxonomy" id="306537"/>
    <lineage>
        <taxon>Bacteria</taxon>
        <taxon>Bacillati</taxon>
        <taxon>Actinomycetota</taxon>
        <taxon>Actinomycetes</taxon>
        <taxon>Mycobacteriales</taxon>
        <taxon>Corynebacteriaceae</taxon>
        <taxon>Corynebacterium</taxon>
    </lineage>
</organism>
<dbReference type="OrthoDB" id="3261033at2"/>
<evidence type="ECO:0000313" key="4">
    <source>
        <dbReference type="Proteomes" id="UP000000545"/>
    </source>
</evidence>
<dbReference type="RefSeq" id="WP_011273250.1">
    <property type="nucleotide sequence ID" value="NC_007164.1"/>
</dbReference>
<feature type="transmembrane region" description="Helical" evidence="2">
    <location>
        <begin position="175"/>
        <end position="196"/>
    </location>
</feature>
<feature type="compositionally biased region" description="Low complexity" evidence="1">
    <location>
        <begin position="51"/>
        <end position="74"/>
    </location>
</feature>
<accession>Q4JWP1</accession>
<keyword evidence="2" id="KW-0472">Membrane</keyword>
<feature type="compositionally biased region" description="Low complexity" evidence="1">
    <location>
        <begin position="28"/>
        <end position="40"/>
    </location>
</feature>